<sequence>MATPKAVPDNRADVEALDNIAAIAAAVFVVMDGAPHRIINIQPSQRSAAWTAEGRIAQHGSHTVR</sequence>
<comment type="caution">
    <text evidence="1">The sequence shown here is derived from an EMBL/GenBank/DDBJ whole genome shotgun (WGS) entry which is preliminary data.</text>
</comment>
<organism evidence="1 2">
    <name type="scientific">Candidatus Propionivibrio dominans</name>
    <dbReference type="NCBI Taxonomy" id="2954373"/>
    <lineage>
        <taxon>Bacteria</taxon>
        <taxon>Pseudomonadati</taxon>
        <taxon>Pseudomonadota</taxon>
        <taxon>Betaproteobacteria</taxon>
        <taxon>Rhodocyclales</taxon>
        <taxon>Rhodocyclaceae</taxon>
        <taxon>Propionivibrio</taxon>
    </lineage>
</organism>
<reference evidence="1" key="1">
    <citation type="submission" date="2020-10" db="EMBL/GenBank/DDBJ databases">
        <title>Connecting structure to function with the recovery of over 1000 high-quality activated sludge metagenome-assembled genomes encoding full-length rRNA genes using long-read sequencing.</title>
        <authorList>
            <person name="Singleton C.M."/>
            <person name="Petriglieri F."/>
            <person name="Kristensen J.M."/>
            <person name="Kirkegaard R.H."/>
            <person name="Michaelsen T.Y."/>
            <person name="Andersen M.H."/>
            <person name="Karst S.M."/>
            <person name="Dueholm M.S."/>
            <person name="Nielsen P.H."/>
            <person name="Albertsen M."/>
        </authorList>
    </citation>
    <scope>NUCLEOTIDE SEQUENCE</scope>
    <source>
        <strain evidence="1">EsbW_18-Q3-R4-48_MAXAC.044</strain>
    </source>
</reference>
<accession>A0A9D7F659</accession>
<evidence type="ECO:0000313" key="1">
    <source>
        <dbReference type="EMBL" id="MBK7422814.1"/>
    </source>
</evidence>
<dbReference type="Proteomes" id="UP000886602">
    <property type="component" value="Unassembled WGS sequence"/>
</dbReference>
<gene>
    <name evidence="1" type="ORF">IPJ48_06775</name>
</gene>
<proteinExistence type="predicted"/>
<evidence type="ECO:0000313" key="2">
    <source>
        <dbReference type="Proteomes" id="UP000886602"/>
    </source>
</evidence>
<protein>
    <submittedName>
        <fullName evidence="1">Uncharacterized protein</fullName>
    </submittedName>
</protein>
<name>A0A9D7F659_9RHOO</name>
<dbReference type="EMBL" id="JADJNC010000009">
    <property type="protein sequence ID" value="MBK7422814.1"/>
    <property type="molecule type" value="Genomic_DNA"/>
</dbReference>
<dbReference type="AlphaFoldDB" id="A0A9D7F659"/>